<proteinExistence type="predicted"/>
<organism evidence="1 2">
    <name type="scientific">Parageobacillus galactosidasius</name>
    <dbReference type="NCBI Taxonomy" id="883812"/>
    <lineage>
        <taxon>Bacteria</taxon>
        <taxon>Bacillati</taxon>
        <taxon>Bacillota</taxon>
        <taxon>Bacilli</taxon>
        <taxon>Bacillales</taxon>
        <taxon>Anoxybacillaceae</taxon>
        <taxon>Parageobacillus</taxon>
    </lineage>
</organism>
<comment type="caution">
    <text evidence="1">The sequence shown here is derived from an EMBL/GenBank/DDBJ whole genome shotgun (WGS) entry which is preliminary data.</text>
</comment>
<keyword evidence="2" id="KW-1185">Reference proteome</keyword>
<sequence>MSYDPQQEKQKIYEVLSQFQEHEQQMEKRKYLKMSITLALDELEEFEQLYRRFLKEVGHLVVYQEIIKDPLVRNMENLLRDLRFLIEKNYTKEELEQVPSDVYQQIIQSQKQRAELLKKIARKYLMHSFHEE</sequence>
<evidence type="ECO:0000313" key="1">
    <source>
        <dbReference type="EMBL" id="OXB94865.1"/>
    </source>
</evidence>
<reference evidence="1 2" key="1">
    <citation type="submission" date="2017-04" db="EMBL/GenBank/DDBJ databases">
        <title>The genome sequence of Parageobacillus galactosidasius DSM 18751.</title>
        <authorList>
            <person name="Ramaloko W.T."/>
            <person name="Koen N."/>
            <person name="Polliack S."/>
            <person name="Aliyu H."/>
            <person name="Lebre P."/>
            <person name="Mohr T."/>
            <person name="Oswald F."/>
            <person name="Zwick M."/>
            <person name="Neumann A."/>
            <person name="Syldatk C."/>
            <person name="Cowan D."/>
            <person name="De Maayer P."/>
        </authorList>
    </citation>
    <scope>NUCLEOTIDE SEQUENCE [LARGE SCALE GENOMIC DNA]</scope>
    <source>
        <strain evidence="1 2">DSM 18751</strain>
    </source>
</reference>
<accession>A0A226QR96</accession>
<dbReference type="EMBL" id="NDYL01000001">
    <property type="protein sequence ID" value="OXB94865.1"/>
    <property type="molecule type" value="Genomic_DNA"/>
</dbReference>
<dbReference type="AlphaFoldDB" id="A0A226QR96"/>
<dbReference type="RefSeq" id="WP_089097320.1">
    <property type="nucleotide sequence ID" value="NZ_NDYL01000001.1"/>
</dbReference>
<protein>
    <submittedName>
        <fullName evidence="1">Uncharacterized protein</fullName>
    </submittedName>
</protein>
<gene>
    <name evidence="1" type="ORF">B9L23_08360</name>
</gene>
<name>A0A226QR96_9BACL</name>
<dbReference type="Proteomes" id="UP000198394">
    <property type="component" value="Unassembled WGS sequence"/>
</dbReference>
<evidence type="ECO:0000313" key="2">
    <source>
        <dbReference type="Proteomes" id="UP000198394"/>
    </source>
</evidence>